<feature type="transmembrane region" description="Helical" evidence="13">
    <location>
        <begin position="790"/>
        <end position="812"/>
    </location>
</feature>
<dbReference type="Pfam" id="PF12833">
    <property type="entry name" value="HTH_18"/>
    <property type="match status" value="1"/>
</dbReference>
<dbReference type="PANTHER" id="PTHR43547:SF2">
    <property type="entry name" value="HYBRID SIGNAL TRANSDUCTION HISTIDINE KINASE C"/>
    <property type="match status" value="1"/>
</dbReference>
<dbReference type="CDD" id="cd17574">
    <property type="entry name" value="REC_OmpR"/>
    <property type="match status" value="1"/>
</dbReference>
<dbReference type="FunFam" id="3.30.565.10:FF:000037">
    <property type="entry name" value="Hybrid sensor histidine kinase/response regulator"/>
    <property type="match status" value="1"/>
</dbReference>
<dbReference type="GO" id="GO:0005524">
    <property type="term" value="F:ATP binding"/>
    <property type="evidence" value="ECO:0007669"/>
    <property type="project" value="UniProtKB-KW"/>
</dbReference>
<keyword evidence="14" id="KW-0732">Signal</keyword>
<evidence type="ECO:0000256" key="5">
    <source>
        <dbReference type="ARBA" id="ARBA00022741"/>
    </source>
</evidence>
<feature type="domain" description="HTH araC/xylS-type" evidence="15">
    <location>
        <begin position="1246"/>
        <end position="1345"/>
    </location>
</feature>
<gene>
    <name evidence="18" type="ORF">GCM10007422_11280</name>
    <name evidence="19" type="ORF">GGQ60_001499</name>
</gene>
<dbReference type="SMART" id="SM00342">
    <property type="entry name" value="HTH_ARAC"/>
    <property type="match status" value="1"/>
</dbReference>
<evidence type="ECO:0000256" key="13">
    <source>
        <dbReference type="SAM" id="Phobius"/>
    </source>
</evidence>
<reference evidence="19 20" key="3">
    <citation type="submission" date="2020-08" db="EMBL/GenBank/DDBJ databases">
        <title>Genomic Encyclopedia of Type Strains, Phase IV (KMG-IV): sequencing the most valuable type-strain genomes for metagenomic binning, comparative biology and taxonomic classification.</title>
        <authorList>
            <person name="Goeker M."/>
        </authorList>
    </citation>
    <scope>NUCLEOTIDE SEQUENCE [LARGE SCALE GENOMIC DNA]</scope>
    <source>
        <strain evidence="19 20">DSM 100774</strain>
    </source>
</reference>
<organism evidence="19 20">
    <name type="scientific">Pedobacter zeae</name>
    <dbReference type="NCBI Taxonomy" id="1737356"/>
    <lineage>
        <taxon>Bacteria</taxon>
        <taxon>Pseudomonadati</taxon>
        <taxon>Bacteroidota</taxon>
        <taxon>Sphingobacteriia</taxon>
        <taxon>Sphingobacteriales</taxon>
        <taxon>Sphingobacteriaceae</taxon>
        <taxon>Pedobacter</taxon>
    </lineage>
</organism>
<dbReference type="InterPro" id="IPR018060">
    <property type="entry name" value="HTH_AraC"/>
</dbReference>
<dbReference type="GO" id="GO:0003700">
    <property type="term" value="F:DNA-binding transcription factor activity"/>
    <property type="evidence" value="ECO:0007669"/>
    <property type="project" value="InterPro"/>
</dbReference>
<evidence type="ECO:0000256" key="9">
    <source>
        <dbReference type="ARBA" id="ARBA00023015"/>
    </source>
</evidence>
<dbReference type="FunFam" id="1.10.287.130:FF:000045">
    <property type="entry name" value="Two-component system sensor histidine kinase/response regulator"/>
    <property type="match status" value="1"/>
</dbReference>
<keyword evidence="8" id="KW-0902">Two-component regulatory system</keyword>
<dbReference type="InterPro" id="IPR004358">
    <property type="entry name" value="Sig_transdc_His_kin-like_C"/>
</dbReference>
<dbReference type="RefSeq" id="WP_188834839.1">
    <property type="nucleotide sequence ID" value="NZ_BMHZ01000001.1"/>
</dbReference>
<dbReference type="InterPro" id="IPR011006">
    <property type="entry name" value="CheY-like_superfamily"/>
</dbReference>
<dbReference type="InterPro" id="IPR018062">
    <property type="entry name" value="HTH_AraC-typ_CS"/>
</dbReference>
<dbReference type="SMART" id="SM00448">
    <property type="entry name" value="REC"/>
    <property type="match status" value="1"/>
</dbReference>
<evidence type="ECO:0000313" key="18">
    <source>
        <dbReference type="EMBL" id="GGG98847.1"/>
    </source>
</evidence>
<evidence type="ECO:0000259" key="15">
    <source>
        <dbReference type="PROSITE" id="PS01124"/>
    </source>
</evidence>
<feature type="domain" description="Histidine kinase" evidence="16">
    <location>
        <begin position="833"/>
        <end position="1052"/>
    </location>
</feature>
<dbReference type="Gene3D" id="3.40.50.2300">
    <property type="match status" value="1"/>
</dbReference>
<evidence type="ECO:0000256" key="1">
    <source>
        <dbReference type="ARBA" id="ARBA00000085"/>
    </source>
</evidence>
<dbReference type="Gene3D" id="1.10.10.60">
    <property type="entry name" value="Homeodomain-like"/>
    <property type="match status" value="1"/>
</dbReference>
<evidence type="ECO:0000256" key="11">
    <source>
        <dbReference type="ARBA" id="ARBA00023163"/>
    </source>
</evidence>
<evidence type="ECO:0000256" key="8">
    <source>
        <dbReference type="ARBA" id="ARBA00023012"/>
    </source>
</evidence>
<evidence type="ECO:0000256" key="10">
    <source>
        <dbReference type="ARBA" id="ARBA00023125"/>
    </source>
</evidence>
<dbReference type="EC" id="2.7.13.3" evidence="2"/>
<reference evidence="18" key="4">
    <citation type="submission" date="2024-05" db="EMBL/GenBank/DDBJ databases">
        <authorList>
            <person name="Sun Q."/>
            <person name="Zhou Y."/>
        </authorList>
    </citation>
    <scope>NUCLEOTIDE SEQUENCE</scope>
    <source>
        <strain evidence="18">CGMCC 1.15287</strain>
    </source>
</reference>
<dbReference type="InterPro" id="IPR015943">
    <property type="entry name" value="WD40/YVTN_repeat-like_dom_sf"/>
</dbReference>
<dbReference type="InterPro" id="IPR009057">
    <property type="entry name" value="Homeodomain-like_sf"/>
</dbReference>
<dbReference type="Pfam" id="PF02518">
    <property type="entry name" value="HATPase_c"/>
    <property type="match status" value="1"/>
</dbReference>
<keyword evidence="7" id="KW-0067">ATP-binding</keyword>
<dbReference type="Pfam" id="PF00072">
    <property type="entry name" value="Response_reg"/>
    <property type="match status" value="1"/>
</dbReference>
<dbReference type="GO" id="GO:0000155">
    <property type="term" value="F:phosphorelay sensor kinase activity"/>
    <property type="evidence" value="ECO:0007669"/>
    <property type="project" value="InterPro"/>
</dbReference>
<keyword evidence="3 12" id="KW-0597">Phosphoprotein</keyword>
<accession>A0A7W6K975</accession>
<comment type="catalytic activity">
    <reaction evidence="1">
        <text>ATP + protein L-histidine = ADP + protein N-phospho-L-histidine.</text>
        <dbReference type="EC" id="2.7.13.3"/>
    </reaction>
</comment>
<proteinExistence type="predicted"/>
<dbReference type="PRINTS" id="PR00344">
    <property type="entry name" value="BCTRLSENSOR"/>
</dbReference>
<keyword evidence="9" id="KW-0805">Transcription regulation</keyword>
<dbReference type="Pfam" id="PF07494">
    <property type="entry name" value="Reg_prop"/>
    <property type="match status" value="8"/>
</dbReference>
<keyword evidence="10 19" id="KW-0238">DNA-binding</keyword>
<dbReference type="InterPro" id="IPR001789">
    <property type="entry name" value="Sig_transdc_resp-reg_receiver"/>
</dbReference>
<dbReference type="FunFam" id="2.60.40.10:FF:000791">
    <property type="entry name" value="Two-component system sensor histidine kinase/response regulator"/>
    <property type="match status" value="1"/>
</dbReference>
<dbReference type="SMART" id="SM00387">
    <property type="entry name" value="HATPase_c"/>
    <property type="match status" value="1"/>
</dbReference>
<dbReference type="InterPro" id="IPR036890">
    <property type="entry name" value="HATPase_C_sf"/>
</dbReference>
<dbReference type="Proteomes" id="UP000532273">
    <property type="component" value="Unassembled WGS sequence"/>
</dbReference>
<dbReference type="Gene3D" id="3.30.565.10">
    <property type="entry name" value="Histidine kinase-like ATPase, C-terminal domain"/>
    <property type="match status" value="1"/>
</dbReference>
<evidence type="ECO:0000256" key="3">
    <source>
        <dbReference type="ARBA" id="ARBA00022553"/>
    </source>
</evidence>
<dbReference type="Gene3D" id="2.60.40.10">
    <property type="entry name" value="Immunoglobulins"/>
    <property type="match status" value="1"/>
</dbReference>
<dbReference type="EMBL" id="BMHZ01000001">
    <property type="protein sequence ID" value="GGG98847.1"/>
    <property type="molecule type" value="Genomic_DNA"/>
</dbReference>
<evidence type="ECO:0000256" key="7">
    <source>
        <dbReference type="ARBA" id="ARBA00022840"/>
    </source>
</evidence>
<dbReference type="SUPFAM" id="SSF55874">
    <property type="entry name" value="ATPase domain of HSP90 chaperone/DNA topoisomerase II/histidine kinase"/>
    <property type="match status" value="1"/>
</dbReference>
<keyword evidence="4" id="KW-0808">Transferase</keyword>
<dbReference type="InterPro" id="IPR003661">
    <property type="entry name" value="HisK_dim/P_dom"/>
</dbReference>
<dbReference type="SMART" id="SM00388">
    <property type="entry name" value="HisKA"/>
    <property type="match status" value="1"/>
</dbReference>
<protein>
    <recommendedName>
        <fullName evidence="2">histidine kinase</fullName>
        <ecNumber evidence="2">2.7.13.3</ecNumber>
    </recommendedName>
</protein>
<evidence type="ECO:0000313" key="21">
    <source>
        <dbReference type="Proteomes" id="UP000642938"/>
    </source>
</evidence>
<feature type="modified residue" description="4-aspartylphosphate" evidence="12">
    <location>
        <position position="1147"/>
    </location>
</feature>
<feature type="domain" description="Response regulatory" evidence="17">
    <location>
        <begin position="1099"/>
        <end position="1214"/>
    </location>
</feature>
<dbReference type="InterPro" id="IPR011123">
    <property type="entry name" value="Y_Y_Y"/>
</dbReference>
<dbReference type="InterPro" id="IPR013783">
    <property type="entry name" value="Ig-like_fold"/>
</dbReference>
<dbReference type="GO" id="GO:0043565">
    <property type="term" value="F:sequence-specific DNA binding"/>
    <property type="evidence" value="ECO:0007669"/>
    <property type="project" value="InterPro"/>
</dbReference>
<evidence type="ECO:0000256" key="14">
    <source>
        <dbReference type="SAM" id="SignalP"/>
    </source>
</evidence>
<dbReference type="SUPFAM" id="SSF63829">
    <property type="entry name" value="Calcium-dependent phosphotriesterase"/>
    <property type="match status" value="3"/>
</dbReference>
<dbReference type="PROSITE" id="PS50110">
    <property type="entry name" value="RESPONSE_REGULATORY"/>
    <property type="match status" value="1"/>
</dbReference>
<keyword evidence="13" id="KW-0472">Membrane</keyword>
<keyword evidence="11" id="KW-0804">Transcription</keyword>
<feature type="signal peptide" evidence="14">
    <location>
        <begin position="1"/>
        <end position="18"/>
    </location>
</feature>
<dbReference type="Pfam" id="PF00512">
    <property type="entry name" value="HisKA"/>
    <property type="match status" value="1"/>
</dbReference>
<keyword evidence="13" id="KW-0812">Transmembrane</keyword>
<evidence type="ECO:0000313" key="19">
    <source>
        <dbReference type="EMBL" id="MBB4107518.1"/>
    </source>
</evidence>
<evidence type="ECO:0000256" key="6">
    <source>
        <dbReference type="ARBA" id="ARBA00022777"/>
    </source>
</evidence>
<dbReference type="PROSITE" id="PS01124">
    <property type="entry name" value="HTH_ARAC_FAMILY_2"/>
    <property type="match status" value="1"/>
</dbReference>
<dbReference type="EMBL" id="JACIEF010000002">
    <property type="protein sequence ID" value="MBB4107518.1"/>
    <property type="molecule type" value="Genomic_DNA"/>
</dbReference>
<dbReference type="SUPFAM" id="SSF52172">
    <property type="entry name" value="CheY-like"/>
    <property type="match status" value="1"/>
</dbReference>
<reference evidence="21" key="2">
    <citation type="journal article" date="2019" name="Int. J. Syst. Evol. Microbiol.">
        <title>The Global Catalogue of Microorganisms (GCM) 10K type strain sequencing project: providing services to taxonomists for standard genome sequencing and annotation.</title>
        <authorList>
            <consortium name="The Broad Institute Genomics Platform"/>
            <consortium name="The Broad Institute Genome Sequencing Center for Infectious Disease"/>
            <person name="Wu L."/>
            <person name="Ma J."/>
        </authorList>
    </citation>
    <scope>NUCLEOTIDE SEQUENCE [LARGE SCALE GENOMIC DNA]</scope>
    <source>
        <strain evidence="21">CGMCC 1.15287</strain>
    </source>
</reference>
<evidence type="ECO:0000259" key="17">
    <source>
        <dbReference type="PROSITE" id="PS50110"/>
    </source>
</evidence>
<keyword evidence="5" id="KW-0547">Nucleotide-binding</keyword>
<sequence>MKALLLFIFTLFAIAGKAQDQYTFKHLNVENGLSQSSVLSIAQDARGFLWFGTRFGLNKYDSQTFKIYNNEKGNKKSISTSAYLSSIVSLKNGALLIGTQNGLNKYNEKDDNFDRYQHHDSLPNSLSNSAVNCIYQDKKNRLWVGTSNGLNLLTDTIHYHFKRFLYQKKQGLQIYAITEDHNGTLWLSTSNGLMNMRFSGNRVIYKHFKAYSDELAKAIDNHITTMVEDREKNLWLGTKQTGVSKLNLSTESITNYKYSSLNPRGISSNNVRKIMLDQEGKLWIGTLHGISIYNPVAKNFSTLQNEPGNPTSLSQNSVYDIFQDRQGIIWVGTYYGAINMVYPNYTPFKVYRSTATPNGLSSNVVSSIMEDQYRNLWIATEGEGINYYDRKNNTFTRYKNNPNNPSSLSANLVKSVIRDKNNKVWIGTHYGGLNLFNPDTKSFVRYTSRKNDTSSLSNDELTVVFEDSFGRFWVGTNGGLNSFNTQTGKFSRNRINGLTDAVLYIFEDSKRTLWVATNSGLYQLKNGATKFVNRVAVNPEILKYNEISCITEDKAGYLLIGTIRNGLFKLHPEKHRVTRLTSLDGLPSNSIMGILEDDFQNLWITTDKGLCKYNPASRIFKVYNIKDGLPGNEFNYRSFLKDSQGQFFFGSLSGMISFYPNQIRENKNTSPVIFTGLKLFNKPVVINGEDGLLKQNISTLKAITFESDQNVFSVDFTVLNFIKSNKSHYAYKLSGFEKNWNYVDNPSATYTNLSPGHYTLMVKGTNNDGLWTPKISTLNITVLPPFYRTWWAYLFYLVAFIAISFVFIRYLLIKAVLKKEKEINEHKLEFFTNISHEIRTPLTLIVGPLDKLIENAKDNPALNRELQPIKNNAYRLMNLVTELLDFRKAESGKMTLHISPGDIVKFCREIFLAFQNIAIAKNIDYSFETEHPAIELYFDKVQLEKVLFNLLSNAFKFTAPQGKISLKISQGSHRVQVKVSDNGKGISPADQAGLFTNFYQANPTTSIGTGLGLSLSKSIVELHHGEITFQSTPQTEKSFGSTSFTVSLKTGKSHFKPADFLKDYVYYDDASNYEQPVNRAELQAKREEGLVSPGTKKYSILLVEDNEDVRAFIKNALNAIYTIYESENGALGLEMALEIIPDLIISDVMMPVMDGLELCRKLKTDERTSHIPVVLLTARSAYIHQVNGFENGADAYIMKPFNLKIVALNIQNLLNARETIKQKFAQVVRLEPKNLVINTTEQNFLNKIIQIIEDRIADTAFDVPTLAAEIGMSQPVLYKKIRALTDLSVNDFIKSIRIKRAAQLLKQGAGNISEIAYSVGFNDRKYFSSEFKKHFGKTPSEFMSND</sequence>
<evidence type="ECO:0000256" key="2">
    <source>
        <dbReference type="ARBA" id="ARBA00012438"/>
    </source>
</evidence>
<keyword evidence="13" id="KW-1133">Transmembrane helix</keyword>
<dbReference type="Gene3D" id="2.130.10.10">
    <property type="entry name" value="YVTN repeat-like/Quinoprotein amine dehydrogenase"/>
    <property type="match status" value="2"/>
</dbReference>
<dbReference type="CDD" id="cd00082">
    <property type="entry name" value="HisKA"/>
    <property type="match status" value="1"/>
</dbReference>
<dbReference type="SUPFAM" id="SSF46689">
    <property type="entry name" value="Homeodomain-like"/>
    <property type="match status" value="1"/>
</dbReference>
<dbReference type="SUPFAM" id="SSF47384">
    <property type="entry name" value="Homodimeric domain of signal transducing histidine kinase"/>
    <property type="match status" value="1"/>
</dbReference>
<evidence type="ECO:0000256" key="12">
    <source>
        <dbReference type="PROSITE-ProRule" id="PRU00169"/>
    </source>
</evidence>
<dbReference type="PROSITE" id="PS00041">
    <property type="entry name" value="HTH_ARAC_FAMILY_1"/>
    <property type="match status" value="1"/>
</dbReference>
<comment type="caution">
    <text evidence="19">The sequence shown here is derived from an EMBL/GenBank/DDBJ whole genome shotgun (WGS) entry which is preliminary data.</text>
</comment>
<dbReference type="InterPro" id="IPR005467">
    <property type="entry name" value="His_kinase_dom"/>
</dbReference>
<dbReference type="InterPro" id="IPR036097">
    <property type="entry name" value="HisK_dim/P_sf"/>
</dbReference>
<evidence type="ECO:0000256" key="4">
    <source>
        <dbReference type="ARBA" id="ARBA00022679"/>
    </source>
</evidence>
<dbReference type="PANTHER" id="PTHR43547">
    <property type="entry name" value="TWO-COMPONENT HISTIDINE KINASE"/>
    <property type="match status" value="1"/>
</dbReference>
<dbReference type="InterPro" id="IPR003594">
    <property type="entry name" value="HATPase_dom"/>
</dbReference>
<name>A0A7W6K975_9SPHI</name>
<dbReference type="CDD" id="cd00146">
    <property type="entry name" value="PKD"/>
    <property type="match status" value="1"/>
</dbReference>
<dbReference type="PROSITE" id="PS50109">
    <property type="entry name" value="HIS_KIN"/>
    <property type="match status" value="1"/>
</dbReference>
<dbReference type="InterPro" id="IPR011110">
    <property type="entry name" value="Reg_prop"/>
</dbReference>
<evidence type="ECO:0000313" key="20">
    <source>
        <dbReference type="Proteomes" id="UP000532273"/>
    </source>
</evidence>
<keyword evidence="21" id="KW-1185">Reference proteome</keyword>
<dbReference type="Gene3D" id="1.10.287.130">
    <property type="match status" value="1"/>
</dbReference>
<dbReference type="Pfam" id="PF07495">
    <property type="entry name" value="Y_Y_Y"/>
    <property type="match status" value="1"/>
</dbReference>
<feature type="chain" id="PRO_5030709569" description="histidine kinase" evidence="14">
    <location>
        <begin position="19"/>
        <end position="1346"/>
    </location>
</feature>
<evidence type="ECO:0000259" key="16">
    <source>
        <dbReference type="PROSITE" id="PS50109"/>
    </source>
</evidence>
<keyword evidence="6 19" id="KW-0418">Kinase</keyword>
<reference evidence="18" key="1">
    <citation type="journal article" date="2014" name="Int. J. Syst. Evol. Microbiol.">
        <title>Complete genome of a new Firmicutes species belonging to the dominant human colonic microbiota ('Ruminococcus bicirculans') reveals two chromosomes and a selective capacity to utilize plant glucans.</title>
        <authorList>
            <consortium name="NISC Comparative Sequencing Program"/>
            <person name="Wegmann U."/>
            <person name="Louis P."/>
            <person name="Goesmann A."/>
            <person name="Henrissat B."/>
            <person name="Duncan S.H."/>
            <person name="Flint H.J."/>
        </authorList>
    </citation>
    <scope>NUCLEOTIDE SEQUENCE</scope>
    <source>
        <strain evidence="18">CGMCC 1.15287</strain>
    </source>
</reference>
<dbReference type="Proteomes" id="UP000642938">
    <property type="component" value="Unassembled WGS sequence"/>
</dbReference>